<dbReference type="GO" id="GO:0004180">
    <property type="term" value="F:carboxypeptidase activity"/>
    <property type="evidence" value="ECO:0007669"/>
    <property type="project" value="UniProtKB-KW"/>
</dbReference>
<dbReference type="Gene3D" id="3.40.630.10">
    <property type="entry name" value="Zn peptidases"/>
    <property type="match status" value="1"/>
</dbReference>
<keyword evidence="4" id="KW-1185">Reference proteome</keyword>
<dbReference type="PANTHER" id="PTHR11014">
    <property type="entry name" value="PEPTIDASE M20 FAMILY MEMBER"/>
    <property type="match status" value="1"/>
</dbReference>
<dbReference type="EMBL" id="ANOH01000341">
    <property type="protein sequence ID" value="EMI53592.1"/>
    <property type="molecule type" value="Genomic_DNA"/>
</dbReference>
<keyword evidence="1" id="KW-0378">Hydrolase</keyword>
<evidence type="ECO:0000256" key="1">
    <source>
        <dbReference type="ARBA" id="ARBA00022801"/>
    </source>
</evidence>
<gene>
    <name evidence="3" type="ORF">RSSM_04932</name>
</gene>
<evidence type="ECO:0000313" key="4">
    <source>
        <dbReference type="Proteomes" id="UP000011885"/>
    </source>
</evidence>
<keyword evidence="3" id="KW-0645">Protease</keyword>
<keyword evidence="3" id="KW-0121">Carboxypeptidase</keyword>
<dbReference type="Gene3D" id="3.30.70.360">
    <property type="match status" value="1"/>
</dbReference>
<dbReference type="SUPFAM" id="SSF55031">
    <property type="entry name" value="Bacterial exopeptidase dimerisation domain"/>
    <property type="match status" value="1"/>
</dbReference>
<dbReference type="PATRIC" id="fig|1263870.3.peg.5216"/>
<evidence type="ECO:0000259" key="2">
    <source>
        <dbReference type="Pfam" id="PF07687"/>
    </source>
</evidence>
<dbReference type="Pfam" id="PF01546">
    <property type="entry name" value="Peptidase_M20"/>
    <property type="match status" value="1"/>
</dbReference>
<dbReference type="Pfam" id="PF07687">
    <property type="entry name" value="M20_dimer"/>
    <property type="match status" value="1"/>
</dbReference>
<dbReference type="AlphaFoldDB" id="M5TWK5"/>
<organism evidence="3 4">
    <name type="scientific">Rhodopirellula sallentina SM41</name>
    <dbReference type="NCBI Taxonomy" id="1263870"/>
    <lineage>
        <taxon>Bacteria</taxon>
        <taxon>Pseudomonadati</taxon>
        <taxon>Planctomycetota</taxon>
        <taxon>Planctomycetia</taxon>
        <taxon>Pirellulales</taxon>
        <taxon>Pirellulaceae</taxon>
        <taxon>Rhodopirellula</taxon>
    </lineage>
</organism>
<protein>
    <submittedName>
        <fullName evidence="3">Metal-dependent amidase/aminoacylase/carboxypeptidase</fullName>
    </submittedName>
</protein>
<reference evidence="3 4" key="1">
    <citation type="journal article" date="2013" name="Mar. Genomics">
        <title>Expression of sulfatases in Rhodopirellula baltica and the diversity of sulfatases in the genus Rhodopirellula.</title>
        <authorList>
            <person name="Wegner C.E."/>
            <person name="Richter-Heitmann T."/>
            <person name="Klindworth A."/>
            <person name="Klockow C."/>
            <person name="Richter M."/>
            <person name="Achstetter T."/>
            <person name="Glockner F.O."/>
            <person name="Harder J."/>
        </authorList>
    </citation>
    <scope>NUCLEOTIDE SEQUENCE [LARGE SCALE GENOMIC DNA]</scope>
    <source>
        <strain evidence="3 4">SM41</strain>
    </source>
</reference>
<proteinExistence type="predicted"/>
<sequence>MIRDRHTITQECHTMYAKFERFFRRSLASLPRDRCPLFARPLCARPLCARTLFAGLLVVALGVVPPASVSAAEVASAEAGSGPDVGSVSKELGTWLDAEMTNVLRLYTWLHAHPEVSFEEDETAAKLSQMWTDAGLNVTGSVGGHGIVGILKNGDGPVVMLRTDLDGLPVTENTPVAYASKQTTTREDGSTTGIMHACGHDIHMTSLTTVVRWLTENRDRWSGTLLVIGQPAEERGAGAKAMLEDGLFERFPKPDYALAMHCSSDTATGQIKIRPGYALANVDSVDITMRGRGGHGSAPHTTIDPVVQAAELVMSLQMIVSREISPIEPAVVTVGSIHGGTKHNIIGNDCHLQLTVRSYSQEVREKVLAAIKRRTFAIAQANDAPEPTYVVSEGTPSLKNDDELAGRMRQLFGELFGSENILEDDPSMGGEDFSRYGIAGVPILMYRVGTVSQARLDRFEKLGIPPASLHSAVYYPDAEETFRVSVPAMVTAVLDLMPVKN</sequence>
<dbReference type="GO" id="GO:0019877">
    <property type="term" value="P:diaminopimelate biosynthetic process"/>
    <property type="evidence" value="ECO:0007669"/>
    <property type="project" value="UniProtKB-ARBA"/>
</dbReference>
<dbReference type="PANTHER" id="PTHR11014:SF63">
    <property type="entry name" value="METALLOPEPTIDASE, PUTATIVE (AFU_ORTHOLOGUE AFUA_6G09600)-RELATED"/>
    <property type="match status" value="1"/>
</dbReference>
<dbReference type="SUPFAM" id="SSF53187">
    <property type="entry name" value="Zn-dependent exopeptidases"/>
    <property type="match status" value="1"/>
</dbReference>
<dbReference type="Proteomes" id="UP000011885">
    <property type="component" value="Unassembled WGS sequence"/>
</dbReference>
<dbReference type="InterPro" id="IPR011650">
    <property type="entry name" value="Peptidase_M20_dimer"/>
</dbReference>
<dbReference type="RefSeq" id="WP_008684443.1">
    <property type="nucleotide sequence ID" value="NZ_ANOH01000341.1"/>
</dbReference>
<dbReference type="InterPro" id="IPR036264">
    <property type="entry name" value="Bact_exopeptidase_dim_dom"/>
</dbReference>
<dbReference type="NCBIfam" id="TIGR01891">
    <property type="entry name" value="amidohydrolases"/>
    <property type="match status" value="1"/>
</dbReference>
<accession>M5TWK5</accession>
<name>M5TWK5_9BACT</name>
<dbReference type="InterPro" id="IPR002933">
    <property type="entry name" value="Peptidase_M20"/>
</dbReference>
<dbReference type="GO" id="GO:0050118">
    <property type="term" value="F:N-acetyldiaminopimelate deacetylase activity"/>
    <property type="evidence" value="ECO:0007669"/>
    <property type="project" value="UniProtKB-ARBA"/>
</dbReference>
<dbReference type="InterPro" id="IPR017439">
    <property type="entry name" value="Amidohydrolase"/>
</dbReference>
<feature type="domain" description="Peptidase M20 dimerisation" evidence="2">
    <location>
        <begin position="279"/>
        <end position="373"/>
    </location>
</feature>
<comment type="caution">
    <text evidence="3">The sequence shown here is derived from an EMBL/GenBank/DDBJ whole genome shotgun (WGS) entry which is preliminary data.</text>
</comment>
<evidence type="ECO:0000313" key="3">
    <source>
        <dbReference type="EMBL" id="EMI53592.1"/>
    </source>
</evidence>
<dbReference type="FunFam" id="3.30.70.360:FF:000001">
    <property type="entry name" value="N-acetyldiaminopimelate deacetylase"/>
    <property type="match status" value="1"/>
</dbReference>